<dbReference type="Gene3D" id="3.40.50.1820">
    <property type="entry name" value="alpha/beta hydrolase"/>
    <property type="match status" value="1"/>
</dbReference>
<dbReference type="RefSeq" id="WP_087740004.1">
    <property type="nucleotide sequence ID" value="NZ_CYGY02000124.1"/>
</dbReference>
<accession>A0A1N7SVP2</accession>
<organism evidence="2 3">
    <name type="scientific">Paraburkholderia piptadeniae</name>
    <dbReference type="NCBI Taxonomy" id="1701573"/>
    <lineage>
        <taxon>Bacteria</taxon>
        <taxon>Pseudomonadati</taxon>
        <taxon>Pseudomonadota</taxon>
        <taxon>Betaproteobacteria</taxon>
        <taxon>Burkholderiales</taxon>
        <taxon>Burkholderiaceae</taxon>
        <taxon>Paraburkholderia</taxon>
    </lineage>
</organism>
<dbReference type="PANTHER" id="PTHR36837:SF4">
    <property type="entry name" value="BLR0908 PROTEIN"/>
    <property type="match status" value="1"/>
</dbReference>
<proteinExistence type="predicted"/>
<keyword evidence="3" id="KW-1185">Reference proteome</keyword>
<dbReference type="InterPro" id="IPR009656">
    <property type="entry name" value="PHB_depo_C"/>
</dbReference>
<dbReference type="InterPro" id="IPR010915">
    <property type="entry name" value="PHB_depoly_PhaZ"/>
</dbReference>
<dbReference type="OrthoDB" id="9800634at2"/>
<name>A0A1N7SVP2_9BURK</name>
<evidence type="ECO:0000313" key="3">
    <source>
        <dbReference type="Proteomes" id="UP000195569"/>
    </source>
</evidence>
<evidence type="ECO:0000313" key="2">
    <source>
        <dbReference type="EMBL" id="SIT51542.1"/>
    </source>
</evidence>
<protein>
    <submittedName>
        <fullName evidence="2">Polyhydroxyalkanoate depolymerase, intracellular family protein</fullName>
    </submittedName>
</protein>
<dbReference type="Pfam" id="PF06850">
    <property type="entry name" value="PHB_depo_C"/>
    <property type="match status" value="1"/>
</dbReference>
<dbReference type="PANTHER" id="PTHR36837">
    <property type="entry name" value="POLY(3-HYDROXYALKANOATE) POLYMERASE SUBUNIT PHAC"/>
    <property type="match status" value="1"/>
</dbReference>
<dbReference type="SUPFAM" id="SSF53474">
    <property type="entry name" value="alpha/beta-Hydrolases"/>
    <property type="match status" value="1"/>
</dbReference>
<feature type="domain" description="PHB de-polymerase C-terminal" evidence="1">
    <location>
        <begin position="191"/>
        <end position="391"/>
    </location>
</feature>
<comment type="caution">
    <text evidence="2">The sequence shown here is derived from an EMBL/GenBank/DDBJ whole genome shotgun (WGS) entry which is preliminary data.</text>
</comment>
<dbReference type="PIRSF" id="PIRSF020818">
    <property type="entry name" value="PHB_depoly_PhaZ"/>
    <property type="match status" value="1"/>
</dbReference>
<evidence type="ECO:0000259" key="1">
    <source>
        <dbReference type="Pfam" id="PF06850"/>
    </source>
</evidence>
<gene>
    <name evidence="2" type="primary">phaZ</name>
    <name evidence="2" type="ORF">BN2476_1240003</name>
</gene>
<dbReference type="EMBL" id="CYGY02000124">
    <property type="protein sequence ID" value="SIT51542.1"/>
    <property type="molecule type" value="Genomic_DNA"/>
</dbReference>
<dbReference type="AlphaFoldDB" id="A0A1N7SVP2"/>
<dbReference type="NCBIfam" id="TIGR01849">
    <property type="entry name" value="PHB_depoly_PhaZ"/>
    <property type="match status" value="1"/>
</dbReference>
<dbReference type="InterPro" id="IPR029058">
    <property type="entry name" value="AB_hydrolase_fold"/>
</dbReference>
<reference evidence="2" key="1">
    <citation type="submission" date="2016-12" db="EMBL/GenBank/DDBJ databases">
        <authorList>
            <person name="Moulin L."/>
        </authorList>
    </citation>
    <scope>NUCLEOTIDE SEQUENCE [LARGE SCALE GENOMIC DNA]</scope>
    <source>
        <strain evidence="2">STM 7183</strain>
    </source>
</reference>
<sequence>MWYAWIDAERNLVRHLGALGWHMIPGYDWMSQLLQPPPAVPAFDIAAVNIDGNKVPVVEQVVDRIPFCELRRFSLKPGAPLPPARRAAPSILICAPLAGHRAVMLRDMVETLLEDGDVYLTDWADARDVPLNDGDFGLEDCVLAVERFLRKIGRERINVIAVCQAAVPAIAALALAAGDGATPAAALTLMGGPVDTRINPTALARFAQSHSFDWFRLNLIDTVPPPYAGAGRRVYPGFYQQAAMIGVFPHHKWQLEASYWSNWIAGDAEGTARSLRSLGDYAALLDMSERYFLDAIRVIFQEQWLARGKWRIGARLVRPRTLSSLALCTIEGDRDNVTGAGQTHAAHTLCGAIPESRRLKITIADCDHYGLFSGRRWRDTIHPALTQFWNSVSTSINAWDATASPRRVIAHPSS</sequence>
<dbReference type="InterPro" id="IPR051321">
    <property type="entry name" value="PHA/PHB_synthase"/>
</dbReference>
<dbReference type="Proteomes" id="UP000195569">
    <property type="component" value="Unassembled WGS sequence"/>
</dbReference>